<dbReference type="EMBL" id="CP071518">
    <property type="protein sequence ID" value="QSX80040.1"/>
    <property type="molecule type" value="Genomic_DNA"/>
</dbReference>
<evidence type="ECO:0000256" key="5">
    <source>
        <dbReference type="ARBA" id="ARBA00023077"/>
    </source>
</evidence>
<evidence type="ECO:0000256" key="7">
    <source>
        <dbReference type="ARBA" id="ARBA00023237"/>
    </source>
</evidence>
<dbReference type="InterPro" id="IPR012910">
    <property type="entry name" value="Plug_dom"/>
</dbReference>
<dbReference type="Gene3D" id="2.40.170.20">
    <property type="entry name" value="TonB-dependent receptor, beta-barrel domain"/>
    <property type="match status" value="1"/>
</dbReference>
<reference evidence="12 13" key="1">
    <citation type="submission" date="2021-03" db="EMBL/GenBank/DDBJ databases">
        <title>Lysobacter sp. nov. isolated from soil of gangwondo yeongwol, south Korea.</title>
        <authorList>
            <person name="Kim K.R."/>
            <person name="Kim K.H."/>
            <person name="Jeon C.O."/>
        </authorList>
    </citation>
    <scope>NUCLEOTIDE SEQUENCE [LARGE SCALE GENOMIC DNA]</scope>
    <source>
        <strain evidence="12 13">R19</strain>
    </source>
</reference>
<keyword evidence="3 8" id="KW-1134">Transmembrane beta strand</keyword>
<dbReference type="SUPFAM" id="SSF56935">
    <property type="entry name" value="Porins"/>
    <property type="match status" value="1"/>
</dbReference>
<evidence type="ECO:0000256" key="1">
    <source>
        <dbReference type="ARBA" id="ARBA00004571"/>
    </source>
</evidence>
<keyword evidence="6 8" id="KW-0472">Membrane</keyword>
<organism evidence="12 13">
    <name type="scientific">Agrilutibacter solisilvae</name>
    <dbReference type="NCBI Taxonomy" id="2763317"/>
    <lineage>
        <taxon>Bacteria</taxon>
        <taxon>Pseudomonadati</taxon>
        <taxon>Pseudomonadota</taxon>
        <taxon>Gammaproteobacteria</taxon>
        <taxon>Lysobacterales</taxon>
        <taxon>Lysobacteraceae</taxon>
        <taxon>Agrilutibacter</taxon>
    </lineage>
</organism>
<proteinExistence type="inferred from homology"/>
<sequence length="949" mass="104214">MSALVLTASAAMAQETQTQPAATTDQDATELDKVVVTGSLIPQTTLETFKPVTVITADDLQARGFNSVQEALNQSSMATGGVQGNQSSASFTQGAETNSLFGLPVGYTKYLIDGRPMANYPALYNGTDTFNNISGIPVDLVERIEILPGGQSSLYGSDAIAGVINVILKKRMDGTALTARVGGYHEGGGQSTRLSLADSFSFADDRGTVLAGIQYEMRDPIWAYQRDLTKQFNQHPLDNPNNPNDGVPVASRDWLVFSPFTSYNFLDPNNCENVSDAFGGTTGVQTRPARPAPYCGSMYTPGYRTLRNGKEATQLYSHFTFDISDNTQLYADALYNRETVDYHIGSNFTWWGSSVKWGYFYDPNLDDFFQLQRAFAPEDMAGGWEQSMNHDKSESYAYTVGVNGTFGESNWDYDVGFTRTQYTLNENSWARLADPINDWFETNIMGPALTNPDGSLMLDPYFGAYQVYTPDYEAFYQLLPAGAFESFTTRTVNRSLTYDDMLRAQITNGSLFSLPGGDAGIAASVEFGKEKWKYNPDALLIPDPVTLQSEIWGTTSVSGQGTRDRYAVTGEMRLPVWEPLTISLSGRYDSFDAGGRTIDSPTYSVGLEFRPIESLLFRGKFGTAFRAPTLSDMFQGVSGFYSSVRDDLGCSQAGFDPDEAGCPQNLEAAQYFGTQQGNPDLEPIDADVWNAGVVWAPTAKFSVGVDYYNWKIENETVLQSAGRIMRDEYDCTSVANGGSGLLDPNSGTCQAAFDAITRNALGALQNISLTKINLAHRDVEAVTVALNWGQSLGAWGDLNVNGSWTRNLKHDSQTFPDDPTLDLVYDEFYTTDPRYKANASVSWSKDALTATLYGNYIGPTGNNVAFITSVPTAYGRNRGVGSYTTFNASVNYDFTPDFSMSFLVTNLGNRMPDMDLTYDGLTGSPYNTGNYDVYGRAYFLEARYLFNRD</sequence>
<feature type="domain" description="TonB-dependent receptor plug" evidence="11">
    <location>
        <begin position="47"/>
        <end position="163"/>
    </location>
</feature>
<dbReference type="PROSITE" id="PS52016">
    <property type="entry name" value="TONB_DEPENDENT_REC_3"/>
    <property type="match status" value="1"/>
</dbReference>
<keyword evidence="5 9" id="KW-0798">TonB box</keyword>
<evidence type="ECO:0000313" key="13">
    <source>
        <dbReference type="Proteomes" id="UP000639274"/>
    </source>
</evidence>
<dbReference type="Gene3D" id="2.170.130.10">
    <property type="entry name" value="TonB-dependent receptor, plug domain"/>
    <property type="match status" value="1"/>
</dbReference>
<keyword evidence="4 8" id="KW-0812">Transmembrane</keyword>
<evidence type="ECO:0000256" key="9">
    <source>
        <dbReference type="RuleBase" id="RU003357"/>
    </source>
</evidence>
<dbReference type="KEGG" id="lsf:I8J32_011230"/>
<evidence type="ECO:0000313" key="12">
    <source>
        <dbReference type="EMBL" id="QSX80040.1"/>
    </source>
</evidence>
<name>A0A974Y3T6_9GAMM</name>
<comment type="subcellular location">
    <subcellularLocation>
        <location evidence="1 8">Cell outer membrane</location>
        <topology evidence="1 8">Multi-pass membrane protein</topology>
    </subcellularLocation>
</comment>
<evidence type="ECO:0000256" key="2">
    <source>
        <dbReference type="ARBA" id="ARBA00022448"/>
    </source>
</evidence>
<dbReference type="InterPro" id="IPR037066">
    <property type="entry name" value="Plug_dom_sf"/>
</dbReference>
<keyword evidence="7 8" id="KW-0998">Cell outer membrane</keyword>
<evidence type="ECO:0000256" key="8">
    <source>
        <dbReference type="PROSITE-ProRule" id="PRU01360"/>
    </source>
</evidence>
<evidence type="ECO:0000256" key="4">
    <source>
        <dbReference type="ARBA" id="ARBA00022692"/>
    </source>
</evidence>
<dbReference type="GO" id="GO:0009279">
    <property type="term" value="C:cell outer membrane"/>
    <property type="evidence" value="ECO:0007669"/>
    <property type="project" value="UniProtKB-SubCell"/>
</dbReference>
<keyword evidence="2 8" id="KW-0813">Transport</keyword>
<dbReference type="Proteomes" id="UP000639274">
    <property type="component" value="Chromosome"/>
</dbReference>
<keyword evidence="12" id="KW-0675">Receptor</keyword>
<dbReference type="Pfam" id="PF07715">
    <property type="entry name" value="Plug"/>
    <property type="match status" value="1"/>
</dbReference>
<dbReference type="InterPro" id="IPR039426">
    <property type="entry name" value="TonB-dep_rcpt-like"/>
</dbReference>
<dbReference type="InterPro" id="IPR000531">
    <property type="entry name" value="Beta-barrel_TonB"/>
</dbReference>
<dbReference type="InterPro" id="IPR036942">
    <property type="entry name" value="Beta-barrel_TonB_sf"/>
</dbReference>
<dbReference type="PANTHER" id="PTHR47234:SF1">
    <property type="entry name" value="TONB-DEPENDENT RECEPTOR"/>
    <property type="match status" value="1"/>
</dbReference>
<feature type="domain" description="TonB-dependent receptor-like beta-barrel" evidence="10">
    <location>
        <begin position="323"/>
        <end position="907"/>
    </location>
</feature>
<evidence type="ECO:0000259" key="11">
    <source>
        <dbReference type="Pfam" id="PF07715"/>
    </source>
</evidence>
<gene>
    <name evidence="12" type="ORF">I8J32_011230</name>
</gene>
<dbReference type="AlphaFoldDB" id="A0A974Y3T6"/>
<keyword evidence="13" id="KW-1185">Reference proteome</keyword>
<protein>
    <submittedName>
        <fullName evidence="12">TonB-dependent receptor</fullName>
    </submittedName>
</protein>
<dbReference type="Pfam" id="PF00593">
    <property type="entry name" value="TonB_dep_Rec_b-barrel"/>
    <property type="match status" value="1"/>
</dbReference>
<dbReference type="PANTHER" id="PTHR47234">
    <property type="match status" value="1"/>
</dbReference>
<accession>A0A974Y3T6</accession>
<comment type="similarity">
    <text evidence="8 9">Belongs to the TonB-dependent receptor family.</text>
</comment>
<evidence type="ECO:0000256" key="6">
    <source>
        <dbReference type="ARBA" id="ARBA00023136"/>
    </source>
</evidence>
<evidence type="ECO:0000256" key="3">
    <source>
        <dbReference type="ARBA" id="ARBA00022452"/>
    </source>
</evidence>
<evidence type="ECO:0000259" key="10">
    <source>
        <dbReference type="Pfam" id="PF00593"/>
    </source>
</evidence>